<proteinExistence type="predicted"/>
<gene>
    <name evidence="2" type="ORF">T12_186</name>
</gene>
<evidence type="ECO:0000313" key="2">
    <source>
        <dbReference type="EMBL" id="KRY11896.1"/>
    </source>
</evidence>
<evidence type="ECO:0000256" key="1">
    <source>
        <dbReference type="SAM" id="Phobius"/>
    </source>
</evidence>
<dbReference type="EMBL" id="JYDQ01000180">
    <property type="protein sequence ID" value="KRY11896.1"/>
    <property type="molecule type" value="Genomic_DNA"/>
</dbReference>
<dbReference type="OrthoDB" id="10510919at2759"/>
<accession>A0A0V0ZHA0</accession>
<comment type="caution">
    <text evidence="2">The sequence shown here is derived from an EMBL/GenBank/DDBJ whole genome shotgun (WGS) entry which is preliminary data.</text>
</comment>
<keyword evidence="1" id="KW-0472">Membrane</keyword>
<dbReference type="AlphaFoldDB" id="A0A0V0ZHA0"/>
<keyword evidence="3" id="KW-1185">Reference proteome</keyword>
<keyword evidence="1" id="KW-1133">Transmembrane helix</keyword>
<dbReference type="Proteomes" id="UP000054783">
    <property type="component" value="Unassembled WGS sequence"/>
</dbReference>
<evidence type="ECO:0000313" key="3">
    <source>
        <dbReference type="Proteomes" id="UP000054783"/>
    </source>
</evidence>
<sequence length="65" mass="7514">MEITFAIIYFTTLSVTAILLDVVLELLLSYTKRNIMLCSLCLTIPFVIFRLIPISSFGKYYDDEK</sequence>
<reference evidence="2 3" key="1">
    <citation type="submission" date="2015-01" db="EMBL/GenBank/DDBJ databases">
        <title>Evolution of Trichinella species and genotypes.</title>
        <authorList>
            <person name="Korhonen P.K."/>
            <person name="Edoardo P."/>
            <person name="Giuseppe L.R."/>
            <person name="Gasser R.B."/>
        </authorList>
    </citation>
    <scope>NUCLEOTIDE SEQUENCE [LARGE SCALE GENOMIC DNA]</scope>
    <source>
        <strain evidence="2">ISS2496</strain>
    </source>
</reference>
<keyword evidence="1" id="KW-0812">Transmembrane</keyword>
<protein>
    <submittedName>
        <fullName evidence="2">Uncharacterized protein</fullName>
    </submittedName>
</protein>
<feature type="transmembrane region" description="Helical" evidence="1">
    <location>
        <begin position="35"/>
        <end position="52"/>
    </location>
</feature>
<organism evidence="2 3">
    <name type="scientific">Trichinella patagoniensis</name>
    <dbReference type="NCBI Taxonomy" id="990121"/>
    <lineage>
        <taxon>Eukaryota</taxon>
        <taxon>Metazoa</taxon>
        <taxon>Ecdysozoa</taxon>
        <taxon>Nematoda</taxon>
        <taxon>Enoplea</taxon>
        <taxon>Dorylaimia</taxon>
        <taxon>Trichinellida</taxon>
        <taxon>Trichinellidae</taxon>
        <taxon>Trichinella</taxon>
    </lineage>
</organism>
<name>A0A0V0ZHA0_9BILA</name>
<feature type="transmembrane region" description="Helical" evidence="1">
    <location>
        <begin position="6"/>
        <end position="28"/>
    </location>
</feature>